<dbReference type="EMBL" id="CP003989">
    <property type="protein sequence ID" value="AGA35326.1"/>
    <property type="molecule type" value="Genomic_DNA"/>
</dbReference>
<comment type="function">
    <text evidence="9">Essential for recycling GMP and indirectly, cGMP.</text>
</comment>
<keyword evidence="9" id="KW-0963">Cytoplasm</keyword>
<dbReference type="CDD" id="cd00071">
    <property type="entry name" value="GMPK"/>
    <property type="match status" value="1"/>
</dbReference>
<dbReference type="Gene3D" id="3.40.50.300">
    <property type="entry name" value="P-loop containing nucleotide triphosphate hydrolases"/>
    <property type="match status" value="1"/>
</dbReference>
<dbReference type="eggNOG" id="COG0194">
    <property type="taxonomic scope" value="Bacteria"/>
</dbReference>
<dbReference type="Gene3D" id="3.30.63.10">
    <property type="entry name" value="Guanylate Kinase phosphate binding domain"/>
    <property type="match status" value="1"/>
</dbReference>
<evidence type="ECO:0000256" key="6">
    <source>
        <dbReference type="ARBA" id="ARBA00022777"/>
    </source>
</evidence>
<comment type="subcellular location">
    <subcellularLocation>
        <location evidence="9">Cytoplasm</location>
    </subcellularLocation>
</comment>
<dbReference type="EC" id="2.7.4.8" evidence="2 9"/>
<dbReference type="InterPro" id="IPR008144">
    <property type="entry name" value="Guanylate_kin-like_dom"/>
</dbReference>
<keyword evidence="7 9" id="KW-0067">ATP-binding</keyword>
<evidence type="ECO:0000313" key="12">
    <source>
        <dbReference type="EMBL" id="AGA35326.1"/>
    </source>
</evidence>
<dbReference type="GO" id="GO:0005829">
    <property type="term" value="C:cytosol"/>
    <property type="evidence" value="ECO:0007669"/>
    <property type="project" value="TreeGrafter"/>
</dbReference>
<protein>
    <recommendedName>
        <fullName evidence="3 9">Guanylate kinase</fullName>
        <ecNumber evidence="2 9">2.7.4.8</ecNumber>
    </recommendedName>
    <alternativeName>
        <fullName evidence="8 9">GMP kinase</fullName>
    </alternativeName>
</protein>
<keyword evidence="4 9" id="KW-0808">Transferase</keyword>
<comment type="catalytic activity">
    <reaction evidence="9">
        <text>GMP + ATP = GDP + ADP</text>
        <dbReference type="Rhea" id="RHEA:20780"/>
        <dbReference type="ChEBI" id="CHEBI:30616"/>
        <dbReference type="ChEBI" id="CHEBI:58115"/>
        <dbReference type="ChEBI" id="CHEBI:58189"/>
        <dbReference type="ChEBI" id="CHEBI:456216"/>
        <dbReference type="EC" id="2.7.4.8"/>
    </reaction>
</comment>
<dbReference type="PROSITE" id="PS00856">
    <property type="entry name" value="GUANYLATE_KINASE_1"/>
    <property type="match status" value="1"/>
</dbReference>
<dbReference type="InterPro" id="IPR017665">
    <property type="entry name" value="Guanylate_kinase"/>
</dbReference>
<evidence type="ECO:0000256" key="1">
    <source>
        <dbReference type="ARBA" id="ARBA00005790"/>
    </source>
</evidence>
<keyword evidence="6 9" id="KW-0418">Kinase</keyword>
<dbReference type="Proteomes" id="UP000010809">
    <property type="component" value="Chromosome"/>
</dbReference>
<comment type="similarity">
    <text evidence="1 9">Belongs to the guanylate kinase family.</text>
</comment>
<dbReference type="Pfam" id="PF00625">
    <property type="entry name" value="Guanylate_kin"/>
    <property type="match status" value="1"/>
</dbReference>
<dbReference type="HOGENOM" id="CLU_001715_1_2_6"/>
<dbReference type="PANTHER" id="PTHR23117:SF13">
    <property type="entry name" value="GUANYLATE KINASE"/>
    <property type="match status" value="1"/>
</dbReference>
<dbReference type="InterPro" id="IPR027417">
    <property type="entry name" value="P-loop_NTPase"/>
</dbReference>
<keyword evidence="5 9" id="KW-0547">Nucleotide-binding</keyword>
<evidence type="ECO:0000256" key="9">
    <source>
        <dbReference type="HAMAP-Rule" id="MF_00328"/>
    </source>
</evidence>
<evidence type="ECO:0000256" key="4">
    <source>
        <dbReference type="ARBA" id="ARBA00022679"/>
    </source>
</evidence>
<evidence type="ECO:0000256" key="2">
    <source>
        <dbReference type="ARBA" id="ARBA00012961"/>
    </source>
</evidence>
<feature type="domain" description="Guanylate kinase-like" evidence="11">
    <location>
        <begin position="28"/>
        <end position="206"/>
    </location>
</feature>
<evidence type="ECO:0000256" key="8">
    <source>
        <dbReference type="ARBA" id="ARBA00030128"/>
    </source>
</evidence>
<gene>
    <name evidence="12" type="primary">gmk [H]</name>
    <name evidence="9" type="synonym">gmk</name>
    <name evidence="12" type="ordered locus">TVNIR_3698</name>
</gene>
<evidence type="ECO:0000256" key="7">
    <source>
        <dbReference type="ARBA" id="ARBA00022840"/>
    </source>
</evidence>
<dbReference type="KEGG" id="tni:TVNIR_3698"/>
<dbReference type="SMART" id="SM00072">
    <property type="entry name" value="GuKc"/>
    <property type="match status" value="1"/>
</dbReference>
<evidence type="ECO:0000256" key="3">
    <source>
        <dbReference type="ARBA" id="ARBA00016296"/>
    </source>
</evidence>
<evidence type="ECO:0000259" key="11">
    <source>
        <dbReference type="PROSITE" id="PS50052"/>
    </source>
</evidence>
<dbReference type="HAMAP" id="MF_00328">
    <property type="entry name" value="Guanylate_kinase"/>
    <property type="match status" value="1"/>
</dbReference>
<evidence type="ECO:0000256" key="5">
    <source>
        <dbReference type="ARBA" id="ARBA00022741"/>
    </source>
</evidence>
<dbReference type="AlphaFoldDB" id="L0E3S4"/>
<dbReference type="PROSITE" id="PS50052">
    <property type="entry name" value="GUANYLATE_KINASE_2"/>
    <property type="match status" value="1"/>
</dbReference>
<dbReference type="SUPFAM" id="SSF52540">
    <property type="entry name" value="P-loop containing nucleoside triphosphate hydrolases"/>
    <property type="match status" value="1"/>
</dbReference>
<dbReference type="NCBIfam" id="TIGR03263">
    <property type="entry name" value="guanyl_kin"/>
    <property type="match status" value="1"/>
</dbReference>
<evidence type="ECO:0000313" key="13">
    <source>
        <dbReference type="Proteomes" id="UP000010809"/>
    </source>
</evidence>
<dbReference type="InterPro" id="IPR008145">
    <property type="entry name" value="GK/Ca_channel_bsu"/>
</dbReference>
<feature type="region of interest" description="Disordered" evidence="10">
    <location>
        <begin position="1"/>
        <end position="21"/>
    </location>
</feature>
<organism evidence="12 13">
    <name type="scientific">Thioalkalivibrio nitratireducens (strain DSM 14787 / UNIQEM 213 / ALEN2)</name>
    <dbReference type="NCBI Taxonomy" id="1255043"/>
    <lineage>
        <taxon>Bacteria</taxon>
        <taxon>Pseudomonadati</taxon>
        <taxon>Pseudomonadota</taxon>
        <taxon>Gammaproteobacteria</taxon>
        <taxon>Chromatiales</taxon>
        <taxon>Ectothiorhodospiraceae</taxon>
        <taxon>Thioalkalivibrio</taxon>
    </lineage>
</organism>
<keyword evidence="13" id="KW-1185">Reference proteome</keyword>
<dbReference type="GO" id="GO:0005524">
    <property type="term" value="F:ATP binding"/>
    <property type="evidence" value="ECO:0007669"/>
    <property type="project" value="UniProtKB-UniRule"/>
</dbReference>
<dbReference type="PANTHER" id="PTHR23117">
    <property type="entry name" value="GUANYLATE KINASE-RELATED"/>
    <property type="match status" value="1"/>
</dbReference>
<name>L0E3S4_THIND</name>
<feature type="binding site" evidence="9">
    <location>
        <begin position="35"/>
        <end position="42"/>
    </location>
    <ligand>
        <name>ATP</name>
        <dbReference type="ChEBI" id="CHEBI:30616"/>
    </ligand>
</feature>
<evidence type="ECO:0000256" key="10">
    <source>
        <dbReference type="SAM" id="MobiDB-lite"/>
    </source>
</evidence>
<dbReference type="InterPro" id="IPR020590">
    <property type="entry name" value="Guanylate_kinase_CS"/>
</dbReference>
<dbReference type="FunFam" id="3.30.63.10:FF:000002">
    <property type="entry name" value="Guanylate kinase 1"/>
    <property type="match status" value="1"/>
</dbReference>
<reference evidence="12" key="1">
    <citation type="submission" date="2015-12" db="EMBL/GenBank/DDBJ databases">
        <authorList>
            <person name="Tikhonova T.V."/>
            <person name="Pavlov A.R."/>
            <person name="Beletsky A.V."/>
            <person name="Mardanov A.V."/>
            <person name="Sorokin D.Y."/>
            <person name="Ravin N.V."/>
            <person name="Popov V.O."/>
        </authorList>
    </citation>
    <scope>NUCLEOTIDE SEQUENCE</scope>
    <source>
        <strain evidence="12">DSM 14787</strain>
    </source>
</reference>
<sequence length="234" mass="26075">MRARAGYTLRPSAVPDPVMTDPSPLPRGTLYIVSAPSGAGKTSLVAALLEQLDHVALSVSHTTRRPRPGEVEGQHYHFVSAERFLDMIEAGELLEHAKVFDNFYGTSKAAVTAQLKSGHDVILEIDWQGARQVRTAIPECQSIFILPPSRAELERRLRGRGQDDEAVIQRRLRDAESDSTHFREYDYTVVNTDFDEAVRDLESIFRANRLRTVEQEIRYRTMIGSLLAGGAASA</sequence>
<proteinExistence type="inferred from homology"/>
<dbReference type="GO" id="GO:0004385">
    <property type="term" value="F:GMP kinase activity"/>
    <property type="evidence" value="ECO:0007669"/>
    <property type="project" value="UniProtKB-UniRule"/>
</dbReference>
<dbReference type="STRING" id="1255043.TVNIR_3698"/>
<dbReference type="PATRIC" id="fig|1255043.3.peg.3732"/>
<accession>L0E3S4</accession>